<keyword evidence="2" id="KW-1185">Reference proteome</keyword>
<gene>
    <name evidence="1" type="ORF">dnl_07700</name>
</gene>
<dbReference type="Proteomes" id="UP000663720">
    <property type="component" value="Chromosome"/>
</dbReference>
<accession>A0A975B4B9</accession>
<reference evidence="1" key="1">
    <citation type="journal article" date="2021" name="Microb. Physiol.">
        <title>Proteogenomic Insights into the Physiology of Marine, Sulfate-Reducing, Filamentous Desulfonema limicola and Desulfonema magnum.</title>
        <authorList>
            <person name="Schnaars V."/>
            <person name="Wohlbrand L."/>
            <person name="Scheve S."/>
            <person name="Hinrichs C."/>
            <person name="Reinhardt R."/>
            <person name="Rabus R."/>
        </authorList>
    </citation>
    <scope>NUCLEOTIDE SEQUENCE</scope>
    <source>
        <strain evidence="1">5ac10</strain>
    </source>
</reference>
<dbReference type="KEGG" id="dli:dnl_07700"/>
<proteinExistence type="predicted"/>
<name>A0A975B4B9_9BACT</name>
<dbReference type="EMBL" id="CP061799">
    <property type="protein sequence ID" value="QTA78546.1"/>
    <property type="molecule type" value="Genomic_DNA"/>
</dbReference>
<evidence type="ECO:0000313" key="2">
    <source>
        <dbReference type="Proteomes" id="UP000663720"/>
    </source>
</evidence>
<evidence type="ECO:0000313" key="1">
    <source>
        <dbReference type="EMBL" id="QTA78546.1"/>
    </source>
</evidence>
<dbReference type="RefSeq" id="WP_207690385.1">
    <property type="nucleotide sequence ID" value="NZ_CP061799.1"/>
</dbReference>
<dbReference type="AlphaFoldDB" id="A0A975B4B9"/>
<organism evidence="1 2">
    <name type="scientific">Desulfonema limicola</name>
    <dbReference type="NCBI Taxonomy" id="45656"/>
    <lineage>
        <taxon>Bacteria</taxon>
        <taxon>Pseudomonadati</taxon>
        <taxon>Thermodesulfobacteriota</taxon>
        <taxon>Desulfobacteria</taxon>
        <taxon>Desulfobacterales</taxon>
        <taxon>Desulfococcaceae</taxon>
        <taxon>Desulfonema</taxon>
    </lineage>
</organism>
<sequence length="80" mass="9069">MQTPNNYDDYELRDEYDLSEMTVVAKGRYAAHRRTGKNVILLDPDVINAFPTDESVNEALRLAMRLAMIPVGCKPNLKSI</sequence>
<protein>
    <submittedName>
        <fullName evidence="1">Uncharacterized protein</fullName>
    </submittedName>
</protein>